<evidence type="ECO:0000313" key="3">
    <source>
        <dbReference type="Proteomes" id="UP000178532"/>
    </source>
</evidence>
<organism evidence="2 3">
    <name type="scientific">Candidatus Kaiserbacteria bacterium RIFCSPHIGHO2_02_FULL_54_22</name>
    <dbReference type="NCBI Taxonomy" id="1798495"/>
    <lineage>
        <taxon>Bacteria</taxon>
        <taxon>Candidatus Kaiseribacteriota</taxon>
    </lineage>
</organism>
<gene>
    <name evidence="2" type="ORF">A3C19_00190</name>
</gene>
<dbReference type="AlphaFoldDB" id="A0A1F6DL18"/>
<feature type="domain" description="Spore protein YkvP/CgeB glycosyl transferase-like" evidence="1">
    <location>
        <begin position="258"/>
        <end position="339"/>
    </location>
</feature>
<accession>A0A1F6DL18</accession>
<dbReference type="Pfam" id="PF13524">
    <property type="entry name" value="Glyco_trans_1_2"/>
    <property type="match status" value="1"/>
</dbReference>
<reference evidence="2 3" key="1">
    <citation type="journal article" date="2016" name="Nat. Commun.">
        <title>Thousands of microbial genomes shed light on interconnected biogeochemical processes in an aquifer system.</title>
        <authorList>
            <person name="Anantharaman K."/>
            <person name="Brown C.T."/>
            <person name="Hug L.A."/>
            <person name="Sharon I."/>
            <person name="Castelle C.J."/>
            <person name="Probst A.J."/>
            <person name="Thomas B.C."/>
            <person name="Singh A."/>
            <person name="Wilkins M.J."/>
            <person name="Karaoz U."/>
            <person name="Brodie E.L."/>
            <person name="Williams K.H."/>
            <person name="Hubbard S.S."/>
            <person name="Banfield J.F."/>
        </authorList>
    </citation>
    <scope>NUCLEOTIDE SEQUENCE [LARGE SCALE GENOMIC DNA]</scope>
</reference>
<dbReference type="Proteomes" id="UP000178532">
    <property type="component" value="Unassembled WGS sequence"/>
</dbReference>
<evidence type="ECO:0000313" key="2">
    <source>
        <dbReference type="EMBL" id="OGG62131.1"/>
    </source>
</evidence>
<protein>
    <recommendedName>
        <fullName evidence="1">Spore protein YkvP/CgeB glycosyl transferase-like domain-containing protein</fullName>
    </recommendedName>
</protein>
<evidence type="ECO:0000259" key="1">
    <source>
        <dbReference type="Pfam" id="PF13524"/>
    </source>
</evidence>
<proteinExistence type="predicted"/>
<sequence length="347" mass="41156">MKIIYCGIRAENYDPRRKPSFEYDNFYLTLKNMPGLEVVEYPYDAIIGTGKKEFNGRLLELVKKEKPDLLFAFMFSDEFDPRTLDEINKLTVSAAWFADDHWRIWNYSRHYAPHFTWAITTWSAAPAIYSRYGITNVLRSQWACNPRLWHPVEGPRDIGVSFIGQRNSERDRIVRELRRAGVEVWARGWQWPGGRLSREEAVASLSRSKINLNLNSPAALWRPRSLARILFRRSLDWLVPDLRFGDNLRTWRHLAVPQIKARPFEISGCRTFLISGYADDMDKYYEDGKEMVYYDGTTADLVRKIDHYLRHDEEREHIAQAAYERTLREHTYERRFEDLFRKMGLTR</sequence>
<dbReference type="InterPro" id="IPR055259">
    <property type="entry name" value="YkvP/CgeB_Glyco_trans-like"/>
</dbReference>
<name>A0A1F6DL18_9BACT</name>
<dbReference type="STRING" id="1798495.A3C19_00190"/>
<comment type="caution">
    <text evidence="2">The sequence shown here is derived from an EMBL/GenBank/DDBJ whole genome shotgun (WGS) entry which is preliminary data.</text>
</comment>
<dbReference type="EMBL" id="MFLI01000012">
    <property type="protein sequence ID" value="OGG62131.1"/>
    <property type="molecule type" value="Genomic_DNA"/>
</dbReference>